<sequence>MLDFQKVVTKHHQLLEGKDLALMFVHCGLDYTRKAKENEKKYNMQKYEQKIARLHNPLQDEDCSHCLKKTLPVY</sequence>
<evidence type="ECO:0000313" key="2">
    <source>
        <dbReference type="WBParaSite" id="nRc.2.0.1.t38756-RA"/>
    </source>
</evidence>
<accession>A0A915KLS1</accession>
<protein>
    <submittedName>
        <fullName evidence="2">Uncharacterized protein</fullName>
    </submittedName>
</protein>
<dbReference type="Proteomes" id="UP000887565">
    <property type="component" value="Unplaced"/>
</dbReference>
<organism evidence="1 2">
    <name type="scientific">Romanomermis culicivorax</name>
    <name type="common">Nematode worm</name>
    <dbReference type="NCBI Taxonomy" id="13658"/>
    <lineage>
        <taxon>Eukaryota</taxon>
        <taxon>Metazoa</taxon>
        <taxon>Ecdysozoa</taxon>
        <taxon>Nematoda</taxon>
        <taxon>Enoplea</taxon>
        <taxon>Dorylaimia</taxon>
        <taxon>Mermithida</taxon>
        <taxon>Mermithoidea</taxon>
        <taxon>Mermithidae</taxon>
        <taxon>Romanomermis</taxon>
    </lineage>
</organism>
<name>A0A915KLS1_ROMCU</name>
<dbReference type="AlphaFoldDB" id="A0A915KLS1"/>
<reference evidence="2" key="1">
    <citation type="submission" date="2022-11" db="UniProtKB">
        <authorList>
            <consortium name="WormBaseParasite"/>
        </authorList>
    </citation>
    <scope>IDENTIFICATION</scope>
</reference>
<proteinExistence type="predicted"/>
<dbReference type="WBParaSite" id="nRc.2.0.1.t38756-RA">
    <property type="protein sequence ID" value="nRc.2.0.1.t38756-RA"/>
    <property type="gene ID" value="nRc.2.0.1.g38756"/>
</dbReference>
<evidence type="ECO:0000313" key="1">
    <source>
        <dbReference type="Proteomes" id="UP000887565"/>
    </source>
</evidence>
<keyword evidence="1" id="KW-1185">Reference proteome</keyword>